<name>A0ACD3B9J1_9AGAR</name>
<evidence type="ECO:0000313" key="2">
    <source>
        <dbReference type="Proteomes" id="UP000308600"/>
    </source>
</evidence>
<protein>
    <submittedName>
        <fullName evidence="1">Uncharacterized protein</fullName>
    </submittedName>
</protein>
<sequence>MEDSTVPHFPSEIECMIFEIAARSAQPCVVERINLLLVPKRTQHWVERIIYRTFLHRPPSTGLDQLVPKEAASPVPSSKYHLIRRLYLVGAKDNEESFIQSMLLGCHNLTVLSLLTANGPCASLIFNFILGGNLPLLERLSINMHMVSKDLYSGLNHPSYLIARALGSLTHLELVGSPPYSPTLEMCSFIAHLPNLTHLNLLGFNDISPSIVTTILSSSLGPRLKVLTMIKFYLGDSDARKFECVDRYEEMGVDDIRVVCLKQRVRAYVQDFLDEACDIGIGTWKFAEDIIEDRKLNTGGDARVWR</sequence>
<gene>
    <name evidence="1" type="ORF">BDN72DRAFT_833557</name>
</gene>
<reference evidence="1 2" key="1">
    <citation type="journal article" date="2019" name="Nat. Ecol. Evol.">
        <title>Megaphylogeny resolves global patterns of mushroom evolution.</title>
        <authorList>
            <person name="Varga T."/>
            <person name="Krizsan K."/>
            <person name="Foldi C."/>
            <person name="Dima B."/>
            <person name="Sanchez-Garcia M."/>
            <person name="Sanchez-Ramirez S."/>
            <person name="Szollosi G.J."/>
            <person name="Szarkandi J.G."/>
            <person name="Papp V."/>
            <person name="Albert L."/>
            <person name="Andreopoulos W."/>
            <person name="Angelini C."/>
            <person name="Antonin V."/>
            <person name="Barry K.W."/>
            <person name="Bougher N.L."/>
            <person name="Buchanan P."/>
            <person name="Buyck B."/>
            <person name="Bense V."/>
            <person name="Catcheside P."/>
            <person name="Chovatia M."/>
            <person name="Cooper J."/>
            <person name="Damon W."/>
            <person name="Desjardin D."/>
            <person name="Finy P."/>
            <person name="Geml J."/>
            <person name="Haridas S."/>
            <person name="Hughes K."/>
            <person name="Justo A."/>
            <person name="Karasinski D."/>
            <person name="Kautmanova I."/>
            <person name="Kiss B."/>
            <person name="Kocsube S."/>
            <person name="Kotiranta H."/>
            <person name="LaButti K.M."/>
            <person name="Lechner B.E."/>
            <person name="Liimatainen K."/>
            <person name="Lipzen A."/>
            <person name="Lukacs Z."/>
            <person name="Mihaltcheva S."/>
            <person name="Morgado L.N."/>
            <person name="Niskanen T."/>
            <person name="Noordeloos M.E."/>
            <person name="Ohm R.A."/>
            <person name="Ortiz-Santana B."/>
            <person name="Ovrebo C."/>
            <person name="Racz N."/>
            <person name="Riley R."/>
            <person name="Savchenko A."/>
            <person name="Shiryaev A."/>
            <person name="Soop K."/>
            <person name="Spirin V."/>
            <person name="Szebenyi C."/>
            <person name="Tomsovsky M."/>
            <person name="Tulloss R.E."/>
            <person name="Uehling J."/>
            <person name="Grigoriev I.V."/>
            <person name="Vagvolgyi C."/>
            <person name="Papp T."/>
            <person name="Martin F.M."/>
            <person name="Miettinen O."/>
            <person name="Hibbett D.S."/>
            <person name="Nagy L.G."/>
        </authorList>
    </citation>
    <scope>NUCLEOTIDE SEQUENCE [LARGE SCALE GENOMIC DNA]</scope>
    <source>
        <strain evidence="1 2">NL-1719</strain>
    </source>
</reference>
<dbReference type="EMBL" id="ML208269">
    <property type="protein sequence ID" value="TFK74237.1"/>
    <property type="molecule type" value="Genomic_DNA"/>
</dbReference>
<organism evidence="1 2">
    <name type="scientific">Pluteus cervinus</name>
    <dbReference type="NCBI Taxonomy" id="181527"/>
    <lineage>
        <taxon>Eukaryota</taxon>
        <taxon>Fungi</taxon>
        <taxon>Dikarya</taxon>
        <taxon>Basidiomycota</taxon>
        <taxon>Agaricomycotina</taxon>
        <taxon>Agaricomycetes</taxon>
        <taxon>Agaricomycetidae</taxon>
        <taxon>Agaricales</taxon>
        <taxon>Pluteineae</taxon>
        <taxon>Pluteaceae</taxon>
        <taxon>Pluteus</taxon>
    </lineage>
</organism>
<accession>A0ACD3B9J1</accession>
<proteinExistence type="predicted"/>
<evidence type="ECO:0000313" key="1">
    <source>
        <dbReference type="EMBL" id="TFK74237.1"/>
    </source>
</evidence>
<dbReference type="Proteomes" id="UP000308600">
    <property type="component" value="Unassembled WGS sequence"/>
</dbReference>
<keyword evidence="2" id="KW-1185">Reference proteome</keyword>